<evidence type="ECO:0000313" key="2">
    <source>
        <dbReference type="EMBL" id="NBI07582.1"/>
    </source>
</evidence>
<dbReference type="Proteomes" id="UP000467132">
    <property type="component" value="Unassembled WGS sequence"/>
</dbReference>
<gene>
    <name evidence="2" type="ORF">D3Z33_12040</name>
</gene>
<evidence type="ECO:0000313" key="3">
    <source>
        <dbReference type="Proteomes" id="UP000467132"/>
    </source>
</evidence>
<dbReference type="EMBL" id="QXXA01000013">
    <property type="protein sequence ID" value="NBI07582.1"/>
    <property type="molecule type" value="Genomic_DNA"/>
</dbReference>
<dbReference type="RefSeq" id="WP_160198051.1">
    <property type="nucleotide sequence ID" value="NZ_QXXA01000013.1"/>
</dbReference>
<accession>A0A845R2C7</accession>
<reference evidence="2 3" key="1">
    <citation type="submission" date="2018-08" db="EMBL/GenBank/DDBJ databases">
        <title>Murine metabolic-syndrome-specific gut microbial biobank.</title>
        <authorList>
            <person name="Liu C."/>
        </authorList>
    </citation>
    <scope>NUCLEOTIDE SEQUENCE [LARGE SCALE GENOMIC DNA]</scope>
    <source>
        <strain evidence="2 3">583</strain>
    </source>
</reference>
<comment type="caution">
    <text evidence="2">The sequence shown here is derived from an EMBL/GenBank/DDBJ whole genome shotgun (WGS) entry which is preliminary data.</text>
</comment>
<sequence length="174" mass="19746">MITNINKKMLSGKKGNAYLWLIIFIVIFTGLTAFIFDSANLKLKEKKVKNAVNNSVKASSLAVLEGEELARGNFLIDPVKGEENFITILANNLNLDKDTLEPIRKNIIYEKPNIVEFEIINNTESDYYSPTLNRTIEIQNPTTVAILEFKVKGMFRKKTLKIYKLSSSQLKSNL</sequence>
<keyword evidence="3" id="KW-1185">Reference proteome</keyword>
<organism evidence="2 3">
    <name type="scientific">Senegalia massiliensis</name>
    <dbReference type="NCBI Taxonomy" id="1720316"/>
    <lineage>
        <taxon>Bacteria</taxon>
        <taxon>Bacillati</taxon>
        <taxon>Bacillota</taxon>
        <taxon>Clostridia</taxon>
        <taxon>Eubacteriales</taxon>
        <taxon>Clostridiaceae</taxon>
        <taxon>Senegalia</taxon>
    </lineage>
</organism>
<keyword evidence="1" id="KW-0472">Membrane</keyword>
<keyword evidence="1" id="KW-0812">Transmembrane</keyword>
<dbReference type="AlphaFoldDB" id="A0A845R2C7"/>
<feature type="transmembrane region" description="Helical" evidence="1">
    <location>
        <begin position="17"/>
        <end position="36"/>
    </location>
</feature>
<keyword evidence="1" id="KW-1133">Transmembrane helix</keyword>
<proteinExistence type="predicted"/>
<evidence type="ECO:0000256" key="1">
    <source>
        <dbReference type="SAM" id="Phobius"/>
    </source>
</evidence>
<protein>
    <submittedName>
        <fullName evidence="2">Uncharacterized protein</fullName>
    </submittedName>
</protein>
<name>A0A845R2C7_9CLOT</name>